<evidence type="ECO:0000313" key="2">
    <source>
        <dbReference type="EMBL" id="SIQ48712.1"/>
    </source>
</evidence>
<feature type="region of interest" description="Disordered" evidence="1">
    <location>
        <begin position="194"/>
        <end position="213"/>
    </location>
</feature>
<dbReference type="Proteomes" id="UP000185841">
    <property type="component" value="Unassembled WGS sequence"/>
</dbReference>
<sequence length="213" mass="22591">MNSTALHTTPAKPVDLPVAGVLRRKCACGRSAKGADVECEICKQQHALGLQRQLSIGASDDPLEHEAERTAKRILASAASDLQPRASALPIQRASTLAAPAQAPASVASTLASTGEALAPAARLFFEPRFGDHQQLQRPAAEDQLRRVITHPALGRQYLRLSAAATLAHGADARTQQRHLVGDQGKQRNRYRAFVQSRPMNPAAPGGQAAGAH</sequence>
<feature type="compositionally biased region" description="Low complexity" evidence="1">
    <location>
        <begin position="203"/>
        <end position="213"/>
    </location>
</feature>
<dbReference type="EMBL" id="FTMP01000004">
    <property type="protein sequence ID" value="SIQ48712.1"/>
    <property type="molecule type" value="Genomic_DNA"/>
</dbReference>
<protein>
    <submittedName>
        <fullName evidence="2">Uncharacterized protein</fullName>
    </submittedName>
</protein>
<accession>A0A1N6T5T5</accession>
<reference evidence="2 3" key="1">
    <citation type="submission" date="2017-01" db="EMBL/GenBank/DDBJ databases">
        <authorList>
            <person name="Mah S.A."/>
            <person name="Swanson W.J."/>
            <person name="Moy G.W."/>
            <person name="Vacquier V.D."/>
        </authorList>
    </citation>
    <scope>NUCLEOTIDE SEQUENCE [LARGE SCALE GENOMIC DNA]</scope>
    <source>
        <strain evidence="2 3">RU36E</strain>
    </source>
</reference>
<evidence type="ECO:0000256" key="1">
    <source>
        <dbReference type="SAM" id="MobiDB-lite"/>
    </source>
</evidence>
<proteinExistence type="predicted"/>
<dbReference type="RefSeq" id="WP_139332550.1">
    <property type="nucleotide sequence ID" value="NZ_FTMP01000004.1"/>
</dbReference>
<organism evidence="2 3">
    <name type="scientific">Aquipseudomonas alcaligenes</name>
    <name type="common">Pseudomonas alcaligenes</name>
    <dbReference type="NCBI Taxonomy" id="43263"/>
    <lineage>
        <taxon>Bacteria</taxon>
        <taxon>Pseudomonadati</taxon>
        <taxon>Pseudomonadota</taxon>
        <taxon>Gammaproteobacteria</taxon>
        <taxon>Pseudomonadales</taxon>
        <taxon>Pseudomonadaceae</taxon>
        <taxon>Aquipseudomonas</taxon>
    </lineage>
</organism>
<dbReference type="AlphaFoldDB" id="A0A1N6T5T5"/>
<gene>
    <name evidence="2" type="ORF">SAMN05878282_104326</name>
</gene>
<name>A0A1N6T5T5_AQUAC</name>
<evidence type="ECO:0000313" key="3">
    <source>
        <dbReference type="Proteomes" id="UP000185841"/>
    </source>
</evidence>